<reference evidence="2" key="2">
    <citation type="journal article" date="2021" name="Genome Biol. Evol.">
        <title>Developing a high-quality reference genome for a parasitic bivalve with doubly uniparental inheritance (Bivalvia: Unionida).</title>
        <authorList>
            <person name="Smith C.H."/>
        </authorList>
    </citation>
    <scope>NUCLEOTIDE SEQUENCE</scope>
    <source>
        <strain evidence="2">CHS0354</strain>
        <tissue evidence="2">Mantle</tissue>
    </source>
</reference>
<feature type="compositionally biased region" description="Basic and acidic residues" evidence="1">
    <location>
        <begin position="56"/>
        <end position="68"/>
    </location>
</feature>
<name>A0AAE0SZK6_9BIVA</name>
<reference evidence="2" key="1">
    <citation type="journal article" date="2021" name="Genome Biol. Evol.">
        <title>A High-Quality Reference Genome for a Parasitic Bivalve with Doubly Uniparental Inheritance (Bivalvia: Unionida).</title>
        <authorList>
            <person name="Smith C.H."/>
        </authorList>
    </citation>
    <scope>NUCLEOTIDE SEQUENCE</scope>
    <source>
        <strain evidence="2">CHS0354</strain>
    </source>
</reference>
<gene>
    <name evidence="2" type="ORF">CHS0354_019214</name>
</gene>
<dbReference type="AlphaFoldDB" id="A0AAE0SZK6"/>
<protein>
    <submittedName>
        <fullName evidence="2">Uncharacterized protein</fullName>
    </submittedName>
</protein>
<dbReference type="EMBL" id="JAEAOA010001191">
    <property type="protein sequence ID" value="KAK3600866.1"/>
    <property type="molecule type" value="Genomic_DNA"/>
</dbReference>
<comment type="caution">
    <text evidence="2">The sequence shown here is derived from an EMBL/GenBank/DDBJ whole genome shotgun (WGS) entry which is preliminary data.</text>
</comment>
<reference evidence="2" key="3">
    <citation type="submission" date="2023-05" db="EMBL/GenBank/DDBJ databases">
        <authorList>
            <person name="Smith C.H."/>
        </authorList>
    </citation>
    <scope>NUCLEOTIDE SEQUENCE</scope>
    <source>
        <strain evidence="2">CHS0354</strain>
        <tissue evidence="2">Mantle</tissue>
    </source>
</reference>
<organism evidence="2 3">
    <name type="scientific">Potamilus streckersoni</name>
    <dbReference type="NCBI Taxonomy" id="2493646"/>
    <lineage>
        <taxon>Eukaryota</taxon>
        <taxon>Metazoa</taxon>
        <taxon>Spiralia</taxon>
        <taxon>Lophotrochozoa</taxon>
        <taxon>Mollusca</taxon>
        <taxon>Bivalvia</taxon>
        <taxon>Autobranchia</taxon>
        <taxon>Heteroconchia</taxon>
        <taxon>Palaeoheterodonta</taxon>
        <taxon>Unionida</taxon>
        <taxon>Unionoidea</taxon>
        <taxon>Unionidae</taxon>
        <taxon>Ambleminae</taxon>
        <taxon>Lampsilini</taxon>
        <taxon>Potamilus</taxon>
    </lineage>
</organism>
<dbReference type="Proteomes" id="UP001195483">
    <property type="component" value="Unassembled WGS sequence"/>
</dbReference>
<evidence type="ECO:0000256" key="1">
    <source>
        <dbReference type="SAM" id="MobiDB-lite"/>
    </source>
</evidence>
<evidence type="ECO:0000313" key="2">
    <source>
        <dbReference type="EMBL" id="KAK3600866.1"/>
    </source>
</evidence>
<accession>A0AAE0SZK6</accession>
<evidence type="ECO:0000313" key="3">
    <source>
        <dbReference type="Proteomes" id="UP001195483"/>
    </source>
</evidence>
<sequence>MQENSLTKTRNRFLLMTQIDCVSSSRRNITKSISTNKNNVNDKFHTVLNKAILRNPQDDTEKNKDIPNNKKQHP</sequence>
<feature type="region of interest" description="Disordered" evidence="1">
    <location>
        <begin position="52"/>
        <end position="74"/>
    </location>
</feature>
<proteinExistence type="predicted"/>
<keyword evidence="3" id="KW-1185">Reference proteome</keyword>